<keyword evidence="3" id="KW-1185">Reference proteome</keyword>
<dbReference type="Proteomes" id="UP001189429">
    <property type="component" value="Unassembled WGS sequence"/>
</dbReference>
<dbReference type="EMBL" id="CAUYUJ010016784">
    <property type="protein sequence ID" value="CAK0868812.1"/>
    <property type="molecule type" value="Genomic_DNA"/>
</dbReference>
<name>A0ABN9V7D0_9DINO</name>
<reference evidence="2" key="1">
    <citation type="submission" date="2023-10" db="EMBL/GenBank/DDBJ databases">
        <authorList>
            <person name="Chen Y."/>
            <person name="Shah S."/>
            <person name="Dougan E. K."/>
            <person name="Thang M."/>
            <person name="Chan C."/>
        </authorList>
    </citation>
    <scope>NUCLEOTIDE SEQUENCE [LARGE SCALE GENOMIC DNA]</scope>
</reference>
<sequence>MMSRALLDSAASLATTSASSAIAESSGPPKWVWERELEAMCSRVSRVRAEEANELRRSAEEAERGALRRIEEVERRMLRCQADEGEALQRFLAGWGSALDLRLPHGRQRAAAALSPVSWCYAYKLCSLRSALGRTGRGGLWRQSGRPLGQARVEALETGGDSLAQKLAGVAVQVNELGAGVMDQMQRQQQAQASSLREELAAQQAALQREAAAERAPLRQEATALGASLQELRDGLERRWRESDTRHEAAGAECRAARQEAAAGSAALTQVEARLRAADEAAARLSLELRGTAEAEQQAVSAALARLEERCTAIAQEEARRLEEWCDARCSEAARSAEALAARRVEEALADSDGRLPLHSAGLREAAEAGQAARGPPRHDWRIARCMQRLEYLSLTSEAGLWLDSEDTSPEEEKMPIPLPLRLFSLSSAPVHGVPCPVQDLRHRLYSGPPAA</sequence>
<feature type="coiled-coil region" evidence="1">
    <location>
        <begin position="268"/>
        <end position="310"/>
    </location>
</feature>
<evidence type="ECO:0000313" key="2">
    <source>
        <dbReference type="EMBL" id="CAK0868812.1"/>
    </source>
</evidence>
<gene>
    <name evidence="2" type="ORF">PCOR1329_LOCUS55354</name>
</gene>
<comment type="caution">
    <text evidence="2">The sequence shown here is derived from an EMBL/GenBank/DDBJ whole genome shotgun (WGS) entry which is preliminary data.</text>
</comment>
<proteinExistence type="predicted"/>
<evidence type="ECO:0000256" key="1">
    <source>
        <dbReference type="SAM" id="Coils"/>
    </source>
</evidence>
<protein>
    <submittedName>
        <fullName evidence="2">Uncharacterized protein</fullName>
    </submittedName>
</protein>
<evidence type="ECO:0000313" key="3">
    <source>
        <dbReference type="Proteomes" id="UP001189429"/>
    </source>
</evidence>
<accession>A0ABN9V7D0</accession>
<keyword evidence="1" id="KW-0175">Coiled coil</keyword>
<feature type="coiled-coil region" evidence="1">
    <location>
        <begin position="186"/>
        <end position="213"/>
    </location>
</feature>
<organism evidence="2 3">
    <name type="scientific">Prorocentrum cordatum</name>
    <dbReference type="NCBI Taxonomy" id="2364126"/>
    <lineage>
        <taxon>Eukaryota</taxon>
        <taxon>Sar</taxon>
        <taxon>Alveolata</taxon>
        <taxon>Dinophyceae</taxon>
        <taxon>Prorocentrales</taxon>
        <taxon>Prorocentraceae</taxon>
        <taxon>Prorocentrum</taxon>
    </lineage>
</organism>